<sequence>MNLAFGWCAITALGDYNPEKGGHLVFEELGLVVEFPPGATIFMPSAYIHHCNVPVGEHEKCTSITFYNPGSIFRYIDNKFMTENELKRRKSHLFKELQLKKMVRFSRALNLYSTLNELVLNNAI</sequence>
<comment type="caution">
    <text evidence="1">The sequence shown here is derived from an EMBL/GenBank/DDBJ whole genome shotgun (WGS) entry which is preliminary data.</text>
</comment>
<organism evidence="1 2">
    <name type="scientific">Leucocoprinus birnbaumii</name>
    <dbReference type="NCBI Taxonomy" id="56174"/>
    <lineage>
        <taxon>Eukaryota</taxon>
        <taxon>Fungi</taxon>
        <taxon>Dikarya</taxon>
        <taxon>Basidiomycota</taxon>
        <taxon>Agaricomycotina</taxon>
        <taxon>Agaricomycetes</taxon>
        <taxon>Agaricomycetidae</taxon>
        <taxon>Agaricales</taxon>
        <taxon>Agaricineae</taxon>
        <taxon>Agaricaceae</taxon>
        <taxon>Leucocoprinus</taxon>
    </lineage>
</organism>
<gene>
    <name evidence="1" type="ORF">NP233_g4402</name>
</gene>
<evidence type="ECO:0000313" key="1">
    <source>
        <dbReference type="EMBL" id="KAJ3570444.1"/>
    </source>
</evidence>
<evidence type="ECO:0000313" key="2">
    <source>
        <dbReference type="Proteomes" id="UP001213000"/>
    </source>
</evidence>
<name>A0AAD5YSV5_9AGAR</name>
<proteinExistence type="predicted"/>
<dbReference type="Proteomes" id="UP001213000">
    <property type="component" value="Unassembled WGS sequence"/>
</dbReference>
<dbReference type="AlphaFoldDB" id="A0AAD5YSV5"/>
<keyword evidence="2" id="KW-1185">Reference proteome</keyword>
<dbReference type="Gene3D" id="3.60.130.30">
    <property type="match status" value="1"/>
</dbReference>
<protein>
    <submittedName>
        <fullName evidence="1">Uncharacterized protein</fullName>
    </submittedName>
</protein>
<accession>A0AAD5YSV5</accession>
<reference evidence="1" key="1">
    <citation type="submission" date="2022-07" db="EMBL/GenBank/DDBJ databases">
        <title>Genome Sequence of Leucocoprinus birnbaumii.</title>
        <authorList>
            <person name="Buettner E."/>
        </authorList>
    </citation>
    <scope>NUCLEOTIDE SEQUENCE</scope>
    <source>
        <strain evidence="1">VT141</strain>
    </source>
</reference>
<dbReference type="EMBL" id="JANIEX010000237">
    <property type="protein sequence ID" value="KAJ3570444.1"/>
    <property type="molecule type" value="Genomic_DNA"/>
</dbReference>